<dbReference type="GO" id="GO:0030288">
    <property type="term" value="C:outer membrane-bounded periplasmic space"/>
    <property type="evidence" value="ECO:0007669"/>
    <property type="project" value="TreeGrafter"/>
</dbReference>
<organism evidence="5 6">
    <name type="scientific">Puia dinghuensis</name>
    <dbReference type="NCBI Taxonomy" id="1792502"/>
    <lineage>
        <taxon>Bacteria</taxon>
        <taxon>Pseudomonadati</taxon>
        <taxon>Bacteroidota</taxon>
        <taxon>Chitinophagia</taxon>
        <taxon>Chitinophagales</taxon>
        <taxon>Chitinophagaceae</taxon>
        <taxon>Puia</taxon>
    </lineage>
</organism>
<sequence length="314" mass="34498">MKWYKLSTTILLGGLYTALTSFNAGGPKPPHQRAAVRTIIIDPGHGGFDTGTKGLHISEKEVALDIGLKLGKLISDTWPDIKIVYTRTTDEMPGGGSTIASGLNYRADLANRSRGDLFIAIHCDNDGHPAGAFTVRRLVGHKYVGKGKHRHRVAIYESYEGHHTRKGTETFIWKADRSGFKGDAINDRGAGEFTDSTGEPQSDSLAFDVSSPEARIRAQLYEKKYFANSALFATLVEDEFAKAGRESEGVFQRDVGIRVLQATGMPSVLIETGFLSNVDEEQYLMSDEGQDEVAKNIMDALRRYKATLENHATN</sequence>
<dbReference type="InterPro" id="IPR050695">
    <property type="entry name" value="N-acetylmuramoyl_amidase_3"/>
</dbReference>
<dbReference type="SUPFAM" id="SSF53187">
    <property type="entry name" value="Zn-dependent exopeptidases"/>
    <property type="match status" value="1"/>
</dbReference>
<accession>A0A8J2UBY2</accession>
<dbReference type="Proteomes" id="UP000607559">
    <property type="component" value="Unassembled WGS sequence"/>
</dbReference>
<dbReference type="CDD" id="cd02696">
    <property type="entry name" value="MurNAc-LAA"/>
    <property type="match status" value="1"/>
</dbReference>
<gene>
    <name evidence="5" type="ORF">GCM10011511_19640</name>
</gene>
<reference evidence="5" key="2">
    <citation type="submission" date="2020-09" db="EMBL/GenBank/DDBJ databases">
        <authorList>
            <person name="Sun Q."/>
            <person name="Zhou Y."/>
        </authorList>
    </citation>
    <scope>NUCLEOTIDE SEQUENCE</scope>
    <source>
        <strain evidence="5">CGMCC 1.15448</strain>
    </source>
</reference>
<keyword evidence="6" id="KW-1185">Reference proteome</keyword>
<dbReference type="RefSeq" id="WP_188931036.1">
    <property type="nucleotide sequence ID" value="NZ_BMJC01000002.1"/>
</dbReference>
<feature type="domain" description="MurNAc-LAA" evidence="4">
    <location>
        <begin position="107"/>
        <end position="302"/>
    </location>
</feature>
<dbReference type="GO" id="GO:0009253">
    <property type="term" value="P:peptidoglycan catabolic process"/>
    <property type="evidence" value="ECO:0007669"/>
    <property type="project" value="InterPro"/>
</dbReference>
<evidence type="ECO:0000259" key="4">
    <source>
        <dbReference type="SMART" id="SM00646"/>
    </source>
</evidence>
<dbReference type="Pfam" id="PF01520">
    <property type="entry name" value="Amidase_3"/>
    <property type="match status" value="1"/>
</dbReference>
<dbReference type="AlphaFoldDB" id="A0A8J2UBY2"/>
<dbReference type="PANTHER" id="PTHR30404">
    <property type="entry name" value="N-ACETYLMURAMOYL-L-ALANINE AMIDASE"/>
    <property type="match status" value="1"/>
</dbReference>
<dbReference type="InterPro" id="IPR002508">
    <property type="entry name" value="MurNAc-LAA_cat"/>
</dbReference>
<dbReference type="PANTHER" id="PTHR30404:SF0">
    <property type="entry name" value="N-ACETYLMURAMOYL-L-ALANINE AMIDASE AMIC"/>
    <property type="match status" value="1"/>
</dbReference>
<dbReference type="Gene3D" id="3.40.630.40">
    <property type="entry name" value="Zn-dependent exopeptidases"/>
    <property type="match status" value="1"/>
</dbReference>
<dbReference type="EMBL" id="BMJC01000002">
    <property type="protein sequence ID" value="GGA96417.1"/>
    <property type="molecule type" value="Genomic_DNA"/>
</dbReference>
<evidence type="ECO:0000256" key="2">
    <source>
        <dbReference type="ARBA" id="ARBA00011901"/>
    </source>
</evidence>
<evidence type="ECO:0000256" key="3">
    <source>
        <dbReference type="ARBA" id="ARBA00022801"/>
    </source>
</evidence>
<evidence type="ECO:0000313" key="6">
    <source>
        <dbReference type="Proteomes" id="UP000607559"/>
    </source>
</evidence>
<dbReference type="GO" id="GO:0008745">
    <property type="term" value="F:N-acetylmuramoyl-L-alanine amidase activity"/>
    <property type="evidence" value="ECO:0007669"/>
    <property type="project" value="UniProtKB-EC"/>
</dbReference>
<keyword evidence="3" id="KW-0378">Hydrolase</keyword>
<evidence type="ECO:0000313" key="5">
    <source>
        <dbReference type="EMBL" id="GGA96417.1"/>
    </source>
</evidence>
<dbReference type="SMART" id="SM00646">
    <property type="entry name" value="Ami_3"/>
    <property type="match status" value="1"/>
</dbReference>
<comment type="caution">
    <text evidence="5">The sequence shown here is derived from an EMBL/GenBank/DDBJ whole genome shotgun (WGS) entry which is preliminary data.</text>
</comment>
<protein>
    <recommendedName>
        <fullName evidence="2">N-acetylmuramoyl-L-alanine amidase</fullName>
        <ecNumber evidence="2">3.5.1.28</ecNumber>
    </recommendedName>
</protein>
<proteinExistence type="predicted"/>
<comment type="catalytic activity">
    <reaction evidence="1">
        <text>Hydrolyzes the link between N-acetylmuramoyl residues and L-amino acid residues in certain cell-wall glycopeptides.</text>
        <dbReference type="EC" id="3.5.1.28"/>
    </reaction>
</comment>
<evidence type="ECO:0000256" key="1">
    <source>
        <dbReference type="ARBA" id="ARBA00001561"/>
    </source>
</evidence>
<name>A0A8J2UBY2_9BACT</name>
<reference evidence="5" key="1">
    <citation type="journal article" date="2014" name="Int. J. Syst. Evol. Microbiol.">
        <title>Complete genome sequence of Corynebacterium casei LMG S-19264T (=DSM 44701T), isolated from a smear-ripened cheese.</title>
        <authorList>
            <consortium name="US DOE Joint Genome Institute (JGI-PGF)"/>
            <person name="Walter F."/>
            <person name="Albersmeier A."/>
            <person name="Kalinowski J."/>
            <person name="Ruckert C."/>
        </authorList>
    </citation>
    <scope>NUCLEOTIDE SEQUENCE</scope>
    <source>
        <strain evidence="5">CGMCC 1.15448</strain>
    </source>
</reference>
<dbReference type="EC" id="3.5.1.28" evidence="2"/>